<evidence type="ECO:0008006" key="4">
    <source>
        <dbReference type="Google" id="ProtNLM"/>
    </source>
</evidence>
<evidence type="ECO:0000256" key="1">
    <source>
        <dbReference type="SAM" id="Phobius"/>
    </source>
</evidence>
<sequence>MTGFGAFLAHSPSLCVARAIGKFLARAVAHVGLGVAFAMAAVSAGSRQ</sequence>
<feature type="transmembrane region" description="Helical" evidence="1">
    <location>
        <begin position="27"/>
        <end position="45"/>
    </location>
</feature>
<accession>A0ABM8UAA8</accession>
<name>A0ABM8UAA8_9BURK</name>
<evidence type="ECO:0000313" key="3">
    <source>
        <dbReference type="Proteomes" id="UP000789752"/>
    </source>
</evidence>
<comment type="caution">
    <text evidence="2">The sequence shown here is derived from an EMBL/GenBank/DDBJ whole genome shotgun (WGS) entry which is preliminary data.</text>
</comment>
<dbReference type="Proteomes" id="UP000789752">
    <property type="component" value="Unassembled WGS sequence"/>
</dbReference>
<keyword evidence="1" id="KW-0812">Transmembrane</keyword>
<gene>
    <name evidence="2" type="ORF">R54767_04757</name>
</gene>
<protein>
    <recommendedName>
        <fullName evidence="4">LysE type translocator</fullName>
    </recommendedName>
</protein>
<proteinExistence type="predicted"/>
<organism evidence="2 3">
    <name type="scientific">Paraburkholderia gardini</name>
    <dbReference type="NCBI Taxonomy" id="2823469"/>
    <lineage>
        <taxon>Bacteria</taxon>
        <taxon>Pseudomonadati</taxon>
        <taxon>Pseudomonadota</taxon>
        <taxon>Betaproteobacteria</taxon>
        <taxon>Burkholderiales</taxon>
        <taxon>Burkholderiaceae</taxon>
        <taxon>Paraburkholderia</taxon>
    </lineage>
</organism>
<dbReference type="EMBL" id="CAJQYY010000035">
    <property type="protein sequence ID" value="CAG4920871.1"/>
    <property type="molecule type" value="Genomic_DNA"/>
</dbReference>
<reference evidence="2 3" key="1">
    <citation type="submission" date="2021-04" db="EMBL/GenBank/DDBJ databases">
        <authorList>
            <person name="Vanwijnsberghe S."/>
        </authorList>
    </citation>
    <scope>NUCLEOTIDE SEQUENCE [LARGE SCALE GENOMIC DNA]</scope>
    <source>
        <strain evidence="2 3">LMG 32171</strain>
    </source>
</reference>
<keyword evidence="1" id="KW-0472">Membrane</keyword>
<evidence type="ECO:0000313" key="2">
    <source>
        <dbReference type="EMBL" id="CAG4920871.1"/>
    </source>
</evidence>
<keyword evidence="3" id="KW-1185">Reference proteome</keyword>
<keyword evidence="1" id="KW-1133">Transmembrane helix</keyword>